<dbReference type="InterPro" id="IPR036265">
    <property type="entry name" value="HIT-like_sf"/>
</dbReference>
<dbReference type="InterPro" id="IPR011146">
    <property type="entry name" value="HIT-like"/>
</dbReference>
<name>A0A6G9YFS0_9NOCA</name>
<dbReference type="Proteomes" id="UP000503540">
    <property type="component" value="Chromosome"/>
</dbReference>
<proteinExistence type="predicted"/>
<dbReference type="EMBL" id="CP046172">
    <property type="protein sequence ID" value="QIS12135.1"/>
    <property type="molecule type" value="Genomic_DNA"/>
</dbReference>
<accession>A0A6G9YFS0</accession>
<reference evidence="2 3" key="1">
    <citation type="journal article" date="2019" name="ACS Chem. Biol.">
        <title>Identification and Mobilization of a Cryptic Antibiotic Biosynthesis Gene Locus from a Human-Pathogenic Nocardia Isolate.</title>
        <authorList>
            <person name="Herisse M."/>
            <person name="Ishida K."/>
            <person name="Porter J.L."/>
            <person name="Howden B."/>
            <person name="Hertweck C."/>
            <person name="Stinear T.P."/>
            <person name="Pidot S.J."/>
        </authorList>
    </citation>
    <scope>NUCLEOTIDE SEQUENCE [LARGE SCALE GENOMIC DNA]</scope>
    <source>
        <strain evidence="2 3">AUSMDU00012717</strain>
    </source>
</reference>
<gene>
    <name evidence="2" type="ORF">F5544_21360</name>
</gene>
<protein>
    <submittedName>
        <fullName evidence="2">HIT domain-containing protein</fullName>
    </submittedName>
</protein>
<sequence length="123" mass="13702">MRPARRVGVVAEQDWYCDEVIPRVIDVDVVVETDHVLAFRPPIQGFGTEHVIVVPKRHVRSLLELDPELGAHLLTVVQDVAQRVVDEHGGCQVLTTLGSEQHNRHLHLHVAAGDGVARFVSRN</sequence>
<dbReference type="GO" id="GO:0003824">
    <property type="term" value="F:catalytic activity"/>
    <property type="evidence" value="ECO:0007669"/>
    <property type="project" value="InterPro"/>
</dbReference>
<feature type="domain" description="HIT" evidence="1">
    <location>
        <begin position="24"/>
        <end position="114"/>
    </location>
</feature>
<dbReference type="Gene3D" id="3.30.428.10">
    <property type="entry name" value="HIT-like"/>
    <property type="match status" value="1"/>
</dbReference>
<evidence type="ECO:0000313" key="2">
    <source>
        <dbReference type="EMBL" id="QIS12135.1"/>
    </source>
</evidence>
<dbReference type="SUPFAM" id="SSF54197">
    <property type="entry name" value="HIT-like"/>
    <property type="match status" value="1"/>
</dbReference>
<evidence type="ECO:0000313" key="3">
    <source>
        <dbReference type="Proteomes" id="UP000503540"/>
    </source>
</evidence>
<dbReference type="AlphaFoldDB" id="A0A6G9YFS0"/>
<dbReference type="KEGG" id="nah:F5544_21360"/>
<organism evidence="2 3">
    <name type="scientific">Nocardia arthritidis</name>
    <dbReference type="NCBI Taxonomy" id="228602"/>
    <lineage>
        <taxon>Bacteria</taxon>
        <taxon>Bacillati</taxon>
        <taxon>Actinomycetota</taxon>
        <taxon>Actinomycetes</taxon>
        <taxon>Mycobacteriales</taxon>
        <taxon>Nocardiaceae</taxon>
        <taxon>Nocardia</taxon>
    </lineage>
</organism>
<evidence type="ECO:0000259" key="1">
    <source>
        <dbReference type="Pfam" id="PF01230"/>
    </source>
</evidence>
<keyword evidence="3" id="KW-1185">Reference proteome</keyword>
<dbReference type="Pfam" id="PF01230">
    <property type="entry name" value="HIT"/>
    <property type="match status" value="1"/>
</dbReference>